<sequence length="251" mass="28046">MKLLRAAFSQRVMKVAVVPLLLTGLLVGCSGVHQDIRETFRYVFTSGEDFELTPEQIADFPYTGIYVRRGNGPQNFVVLGFIEQLSAQGQTVSQLHWVTSDEITLVTEHGRLVRTVGLARAEQQPVLGSIDLHATSNRSADPLRCLVTAPQGCPTAWEREVDYTTSSQSKSSRVSSQFETVANVMVELPTRMVETTHIIERGRFHATGERFVNEFWAEPDGHVVKSKQTFMPGEAPLAITQVKWIGREEQE</sequence>
<reference evidence="1 2" key="1">
    <citation type="journal article" date="2011" name="Front. Microbiol.">
        <title>Genomic signatures of strain selection and enhancement in Bacillus atrophaeus var. globigii, a historical biowarfare simulant.</title>
        <authorList>
            <person name="Gibbons H.S."/>
            <person name="Broomall S.M."/>
            <person name="McNew L.A."/>
            <person name="Daligault H."/>
            <person name="Chapman C."/>
            <person name="Bruce D."/>
            <person name="Karavis M."/>
            <person name="Krepps M."/>
            <person name="McGregor P.A."/>
            <person name="Hong C."/>
            <person name="Park K.H."/>
            <person name="Akmal A."/>
            <person name="Feldman A."/>
            <person name="Lin J.S."/>
            <person name="Chang W.E."/>
            <person name="Higgs B.W."/>
            <person name="Demirev P."/>
            <person name="Lindquist J."/>
            <person name="Liem A."/>
            <person name="Fochler E."/>
            <person name="Read T.D."/>
            <person name="Tapia R."/>
            <person name="Johnson S."/>
            <person name="Bishop-Lilly K.A."/>
            <person name="Detter C."/>
            <person name="Han C."/>
            <person name="Sozhamannan S."/>
            <person name="Rosenzweig C.N."/>
            <person name="Skowronski E.W."/>
        </authorList>
    </citation>
    <scope>NUCLEOTIDE SEQUENCE [LARGE SCALE GENOMIC DNA]</scope>
    <source>
        <strain evidence="1 2">GYP-17</strain>
    </source>
</reference>
<dbReference type="AlphaFoldDB" id="A0A432WAY4"/>
<dbReference type="PROSITE" id="PS51257">
    <property type="entry name" value="PROKAR_LIPOPROTEIN"/>
    <property type="match status" value="1"/>
</dbReference>
<evidence type="ECO:0000313" key="2">
    <source>
        <dbReference type="Proteomes" id="UP000288405"/>
    </source>
</evidence>
<dbReference type="OrthoDB" id="6240809at2"/>
<keyword evidence="2" id="KW-1185">Reference proteome</keyword>
<gene>
    <name evidence="1" type="ORF">CWE11_11170</name>
</gene>
<dbReference type="EMBL" id="PIPM01000018">
    <property type="protein sequence ID" value="RUO27860.1"/>
    <property type="molecule type" value="Genomic_DNA"/>
</dbReference>
<dbReference type="Gene3D" id="2.40.360.10">
    <property type="entry name" value="YmcC-like"/>
    <property type="match status" value="1"/>
</dbReference>
<dbReference type="SUPFAM" id="SSF159270">
    <property type="entry name" value="YmcC-like"/>
    <property type="match status" value="1"/>
</dbReference>
<protein>
    <recommendedName>
        <fullName evidence="3">YjbF family lipoprotein</fullName>
    </recommendedName>
</protein>
<comment type="caution">
    <text evidence="1">The sequence shown here is derived from an EMBL/GenBank/DDBJ whole genome shotgun (WGS) entry which is preliminary data.</text>
</comment>
<dbReference type="Pfam" id="PF11102">
    <property type="entry name" value="YjbF"/>
    <property type="match status" value="1"/>
</dbReference>
<evidence type="ECO:0008006" key="3">
    <source>
        <dbReference type="Google" id="ProtNLM"/>
    </source>
</evidence>
<dbReference type="InterPro" id="IPR023373">
    <property type="entry name" value="YmcC_sf"/>
</dbReference>
<organism evidence="1 2">
    <name type="scientific">Aliidiomarina sanyensis</name>
    <dbReference type="NCBI Taxonomy" id="1249555"/>
    <lineage>
        <taxon>Bacteria</taxon>
        <taxon>Pseudomonadati</taxon>
        <taxon>Pseudomonadota</taxon>
        <taxon>Gammaproteobacteria</taxon>
        <taxon>Alteromonadales</taxon>
        <taxon>Idiomarinaceae</taxon>
        <taxon>Aliidiomarina</taxon>
    </lineage>
</organism>
<dbReference type="Proteomes" id="UP000288405">
    <property type="component" value="Unassembled WGS sequence"/>
</dbReference>
<name>A0A432WAY4_9GAMM</name>
<proteinExistence type="predicted"/>
<dbReference type="InterPro" id="IPR021308">
    <property type="entry name" value="GfcB"/>
</dbReference>
<evidence type="ECO:0000313" key="1">
    <source>
        <dbReference type="EMBL" id="RUO27860.1"/>
    </source>
</evidence>
<dbReference type="RefSeq" id="WP_126777711.1">
    <property type="nucleotide sequence ID" value="NZ_PIPM01000018.1"/>
</dbReference>
<accession>A0A432WAY4</accession>